<sequence>MLAMGWFRYISTAHAQSPTLQKAKVQDRLVNEDLSAYFPNYKDATFVLYSEKEHQYTIYNNELSATRMSPFSTFKIANSLIGLETGVVKDENIVFKWDGLQYQFPNWNRDHTLQSAIQGSVVWYYQRVAAEVGRTRMQHYLNAIPYGNANMSGTLIDFWLNSSLKISPREQVDLLRRLHNNDLPFSKRSMEITRKILVMDKQNGATFSGKTGTNGWFVGYVETQGNTYYHATKLGKELAPGQALIFNGSEAKAITQKILQDKHIYNSSTTQAQHF</sequence>
<dbReference type="RefSeq" id="WP_220195375.1">
    <property type="nucleotide sequence ID" value="NZ_BNJF01000002.1"/>
</dbReference>
<keyword evidence="4 7" id="KW-0378">Hydrolase</keyword>
<name>A0A8J3I5W3_9CHLR</name>
<dbReference type="Gene3D" id="3.40.710.10">
    <property type="entry name" value="DD-peptidase/beta-lactamase superfamily"/>
    <property type="match status" value="1"/>
</dbReference>
<gene>
    <name evidence="9" type="ORF">KSX_41270</name>
</gene>
<comment type="caution">
    <text evidence="9">The sequence shown here is derived from an EMBL/GenBank/DDBJ whole genome shotgun (WGS) entry which is preliminary data.</text>
</comment>
<evidence type="ECO:0000259" key="8">
    <source>
        <dbReference type="Pfam" id="PF00905"/>
    </source>
</evidence>
<feature type="active site" description="Acyl-ester intermediate" evidence="6">
    <location>
        <position position="72"/>
    </location>
</feature>
<evidence type="ECO:0000256" key="3">
    <source>
        <dbReference type="ARBA" id="ARBA00022729"/>
    </source>
</evidence>
<dbReference type="GO" id="GO:0017001">
    <property type="term" value="P:antibiotic catabolic process"/>
    <property type="evidence" value="ECO:0007669"/>
    <property type="project" value="InterPro"/>
</dbReference>
<evidence type="ECO:0000313" key="9">
    <source>
        <dbReference type="EMBL" id="GHO45964.1"/>
    </source>
</evidence>
<dbReference type="InterPro" id="IPR001460">
    <property type="entry name" value="PCN-bd_Tpept"/>
</dbReference>
<dbReference type="EC" id="3.5.2.6" evidence="2 7"/>
<dbReference type="Proteomes" id="UP000612362">
    <property type="component" value="Unassembled WGS sequence"/>
</dbReference>
<feature type="modified residue" description="N6-carboxylysine" evidence="6">
    <location>
        <position position="75"/>
    </location>
</feature>
<dbReference type="PROSITE" id="PS00337">
    <property type="entry name" value="BETA_LACTAMASE_D"/>
    <property type="match status" value="1"/>
</dbReference>
<organism evidence="9 10">
    <name type="scientific">Ktedonospora formicarum</name>
    <dbReference type="NCBI Taxonomy" id="2778364"/>
    <lineage>
        <taxon>Bacteria</taxon>
        <taxon>Bacillati</taxon>
        <taxon>Chloroflexota</taxon>
        <taxon>Ktedonobacteria</taxon>
        <taxon>Ktedonobacterales</taxon>
        <taxon>Ktedonobacteraceae</taxon>
        <taxon>Ktedonospora</taxon>
    </lineage>
</organism>
<reference evidence="9" key="1">
    <citation type="submission" date="2020-10" db="EMBL/GenBank/DDBJ databases">
        <title>Taxonomic study of unclassified bacteria belonging to the class Ktedonobacteria.</title>
        <authorList>
            <person name="Yabe S."/>
            <person name="Wang C.M."/>
            <person name="Zheng Y."/>
            <person name="Sakai Y."/>
            <person name="Cavaletti L."/>
            <person name="Monciardini P."/>
            <person name="Donadio S."/>
        </authorList>
    </citation>
    <scope>NUCLEOTIDE SEQUENCE</scope>
    <source>
        <strain evidence="9">SOSP1-1</strain>
    </source>
</reference>
<evidence type="ECO:0000256" key="5">
    <source>
        <dbReference type="ARBA" id="ARBA00023251"/>
    </source>
</evidence>
<evidence type="ECO:0000256" key="6">
    <source>
        <dbReference type="PIRSR" id="PIRSR602137-50"/>
    </source>
</evidence>
<evidence type="ECO:0000256" key="1">
    <source>
        <dbReference type="ARBA" id="ARBA00007898"/>
    </source>
</evidence>
<dbReference type="GO" id="GO:0008800">
    <property type="term" value="F:beta-lactamase activity"/>
    <property type="evidence" value="ECO:0007669"/>
    <property type="project" value="UniProtKB-UniRule"/>
</dbReference>
<proteinExistence type="inferred from homology"/>
<dbReference type="GO" id="GO:0046677">
    <property type="term" value="P:response to antibiotic"/>
    <property type="evidence" value="ECO:0007669"/>
    <property type="project" value="UniProtKB-UniRule"/>
</dbReference>
<keyword evidence="10" id="KW-1185">Reference proteome</keyword>
<keyword evidence="5 7" id="KW-0046">Antibiotic resistance</keyword>
<comment type="similarity">
    <text evidence="1 7">Belongs to the class-D beta-lactamase family.</text>
</comment>
<accession>A0A8J3I5W3</accession>
<dbReference type="InterPro" id="IPR012338">
    <property type="entry name" value="Beta-lactam/transpept-like"/>
</dbReference>
<protein>
    <recommendedName>
        <fullName evidence="2 7">Beta-lactamase</fullName>
        <ecNumber evidence="2 7">3.5.2.6</ecNumber>
    </recommendedName>
</protein>
<dbReference type="AlphaFoldDB" id="A0A8J3I5W3"/>
<evidence type="ECO:0000256" key="7">
    <source>
        <dbReference type="RuleBase" id="RU361140"/>
    </source>
</evidence>
<evidence type="ECO:0000313" key="10">
    <source>
        <dbReference type="Proteomes" id="UP000612362"/>
    </source>
</evidence>
<dbReference type="InterPro" id="IPR002137">
    <property type="entry name" value="Beta-lactam_class-D_AS"/>
</dbReference>
<feature type="domain" description="Penicillin-binding protein transpeptidase" evidence="8">
    <location>
        <begin position="52"/>
        <end position="259"/>
    </location>
</feature>
<keyword evidence="3" id="KW-0732">Signal</keyword>
<dbReference type="EMBL" id="BNJF01000002">
    <property type="protein sequence ID" value="GHO45964.1"/>
    <property type="molecule type" value="Genomic_DNA"/>
</dbReference>
<evidence type="ECO:0000256" key="2">
    <source>
        <dbReference type="ARBA" id="ARBA00012865"/>
    </source>
</evidence>
<dbReference type="Pfam" id="PF00905">
    <property type="entry name" value="Transpeptidase"/>
    <property type="match status" value="1"/>
</dbReference>
<comment type="catalytic activity">
    <reaction evidence="7">
        <text>a beta-lactam + H2O = a substituted beta-amino acid</text>
        <dbReference type="Rhea" id="RHEA:20401"/>
        <dbReference type="ChEBI" id="CHEBI:15377"/>
        <dbReference type="ChEBI" id="CHEBI:35627"/>
        <dbReference type="ChEBI" id="CHEBI:140347"/>
        <dbReference type="EC" id="3.5.2.6"/>
    </reaction>
</comment>
<dbReference type="SUPFAM" id="SSF56601">
    <property type="entry name" value="beta-lactamase/transpeptidase-like"/>
    <property type="match status" value="1"/>
</dbReference>
<evidence type="ECO:0000256" key="4">
    <source>
        <dbReference type="ARBA" id="ARBA00022801"/>
    </source>
</evidence>
<dbReference type="GO" id="GO:0008658">
    <property type="term" value="F:penicillin binding"/>
    <property type="evidence" value="ECO:0007669"/>
    <property type="project" value="InterPro"/>
</dbReference>